<dbReference type="InterPro" id="IPR053172">
    <property type="entry name" value="Tn903_transposase"/>
</dbReference>
<dbReference type="AlphaFoldDB" id="A0A0E3BV97"/>
<evidence type="ECO:0000259" key="1">
    <source>
        <dbReference type="Pfam" id="PF01609"/>
    </source>
</evidence>
<name>A0A0E3BV97_9BURK</name>
<gene>
    <name evidence="2" type="ORF">P245_25435</name>
</gene>
<dbReference type="Proteomes" id="UP000029567">
    <property type="component" value="Unassembled WGS sequence"/>
</dbReference>
<sequence length="203" mass="23013">MDSTGIKFLGEGEWKCKKHGPQYRRQWRKLHIGIDADTLQIRAICVTSNNVSDASVLSDLLAQLPPHDALKSLTGDGAYDTLPAYEAVVRHGAIAIIPPRKNARIRKRAVFGYRNAAIAACRRLGRSIWKRWIGYHRRCLVETKMNCIKRLGERVMSPRHLRKQLSTGLCQHGSTKPINCRAQDTEKIVPVFANFLHRSTYAK</sequence>
<organism evidence="2 3">
    <name type="scientific">Comamonas thiooxydans</name>
    <dbReference type="NCBI Taxonomy" id="363952"/>
    <lineage>
        <taxon>Bacteria</taxon>
        <taxon>Pseudomonadati</taxon>
        <taxon>Pseudomonadota</taxon>
        <taxon>Betaproteobacteria</taxon>
        <taxon>Burkholderiales</taxon>
        <taxon>Comamonadaceae</taxon>
        <taxon>Comamonas</taxon>
    </lineage>
</organism>
<dbReference type="InterPro" id="IPR053520">
    <property type="entry name" value="Transposase_Tn903"/>
</dbReference>
<proteinExistence type="predicted"/>
<reference evidence="2 3" key="1">
    <citation type="submission" date="2013-09" db="EMBL/GenBank/DDBJ databases">
        <title>High correlation between genotypes and phenotypes of environmental bacteria Comamonas testosteroni strains.</title>
        <authorList>
            <person name="Liu L."/>
            <person name="Zhu W."/>
            <person name="Xia X."/>
            <person name="Xu B."/>
            <person name="Luo M."/>
            <person name="Wang G."/>
        </authorList>
    </citation>
    <scope>NUCLEOTIDE SEQUENCE [LARGE SCALE GENOMIC DNA]</scope>
    <source>
        <strain evidence="2 3">JL14</strain>
    </source>
</reference>
<dbReference type="GO" id="GO:0003677">
    <property type="term" value="F:DNA binding"/>
    <property type="evidence" value="ECO:0007669"/>
    <property type="project" value="InterPro"/>
</dbReference>
<evidence type="ECO:0000313" key="2">
    <source>
        <dbReference type="EMBL" id="KGG83085.1"/>
    </source>
</evidence>
<protein>
    <submittedName>
        <fullName evidence="2">Transposase ISSpo9</fullName>
    </submittedName>
</protein>
<dbReference type="NCBIfam" id="NF033579">
    <property type="entry name" value="transpos_IS5_2"/>
    <property type="match status" value="1"/>
</dbReference>
<dbReference type="Pfam" id="PF01609">
    <property type="entry name" value="DDE_Tnp_1"/>
    <property type="match status" value="1"/>
</dbReference>
<dbReference type="PANTHER" id="PTHR34631:SF3">
    <property type="entry name" value="ISSOD12 TRANSPOSASE TNPA_ISSOD12"/>
    <property type="match status" value="1"/>
</dbReference>
<comment type="caution">
    <text evidence="2">The sequence shown here is derived from an EMBL/GenBank/DDBJ whole genome shotgun (WGS) entry which is preliminary data.</text>
</comment>
<dbReference type="PANTHER" id="PTHR34631">
    <property type="match status" value="1"/>
</dbReference>
<dbReference type="InterPro" id="IPR002559">
    <property type="entry name" value="Transposase_11"/>
</dbReference>
<accession>A0A0E3BV97</accession>
<evidence type="ECO:0000313" key="3">
    <source>
        <dbReference type="Proteomes" id="UP000029567"/>
    </source>
</evidence>
<dbReference type="GO" id="GO:0006313">
    <property type="term" value="P:DNA transposition"/>
    <property type="evidence" value="ECO:0007669"/>
    <property type="project" value="InterPro"/>
</dbReference>
<dbReference type="EMBL" id="AWTN01000144">
    <property type="protein sequence ID" value="KGG83085.1"/>
    <property type="molecule type" value="Genomic_DNA"/>
</dbReference>
<feature type="domain" description="Transposase IS4-like" evidence="1">
    <location>
        <begin position="1"/>
        <end position="158"/>
    </location>
</feature>
<dbReference type="GO" id="GO:0004803">
    <property type="term" value="F:transposase activity"/>
    <property type="evidence" value="ECO:0007669"/>
    <property type="project" value="InterPro"/>
</dbReference>